<dbReference type="Proteomes" id="UP000177870">
    <property type="component" value="Chromosome"/>
</dbReference>
<evidence type="ECO:0000313" key="3">
    <source>
        <dbReference type="Proteomes" id="UP000177870"/>
    </source>
</evidence>
<dbReference type="PROSITE" id="PS51352">
    <property type="entry name" value="THIOREDOXIN_2"/>
    <property type="match status" value="1"/>
</dbReference>
<dbReference type="RefSeq" id="WP_070391630.1">
    <property type="nucleotide sequence ID" value="NZ_CP017599.1"/>
</dbReference>
<dbReference type="PANTHER" id="PTHR34573">
    <property type="entry name" value="VKC DOMAIN-CONTAINING PROTEIN"/>
    <property type="match status" value="1"/>
</dbReference>
<accession>A0A1D8TNB4</accession>
<feature type="domain" description="Thioredoxin" evidence="1">
    <location>
        <begin position="49"/>
        <end position="168"/>
    </location>
</feature>
<dbReference type="OrthoDB" id="185994at2"/>
<name>A0A1D8TNB4_9CYAN</name>
<dbReference type="PANTHER" id="PTHR34573:SF1">
    <property type="entry name" value="VITAMIN K EPOXIDE REDUCTASE DOMAIN-CONTAINING PROTEIN"/>
    <property type="match status" value="1"/>
</dbReference>
<reference evidence="3" key="1">
    <citation type="submission" date="2016-10" db="EMBL/GenBank/DDBJ databases">
        <title>Comparative genomics uncovers the prolific and rare metabolic potential of the cyanobacterial genus Moorea.</title>
        <authorList>
            <person name="Leao T."/>
            <person name="Castelao G."/>
            <person name="Korobeynikov A."/>
            <person name="Monroe E.A."/>
            <person name="Podell S."/>
            <person name="Glukhov E."/>
            <person name="Allen E."/>
            <person name="Gerwick W.H."/>
            <person name="Gerwick L."/>
        </authorList>
    </citation>
    <scope>NUCLEOTIDE SEQUENCE [LARGE SCALE GENOMIC DNA]</scope>
    <source>
        <strain evidence="3">PAL-8-15-08-1</strain>
    </source>
</reference>
<dbReference type="EMBL" id="CP017599">
    <property type="protein sequence ID" value="AOW99137.1"/>
    <property type="molecule type" value="Genomic_DNA"/>
</dbReference>
<dbReference type="AlphaFoldDB" id="A0A1D8TNB4"/>
<evidence type="ECO:0000259" key="1">
    <source>
        <dbReference type="PROSITE" id="PS51352"/>
    </source>
</evidence>
<organism evidence="2 3">
    <name type="scientific">Moorena producens PAL-8-15-08-1</name>
    <dbReference type="NCBI Taxonomy" id="1458985"/>
    <lineage>
        <taxon>Bacteria</taxon>
        <taxon>Bacillati</taxon>
        <taxon>Cyanobacteriota</taxon>
        <taxon>Cyanophyceae</taxon>
        <taxon>Coleofasciculales</taxon>
        <taxon>Coleofasciculaceae</taxon>
        <taxon>Moorena</taxon>
    </lineage>
</organism>
<evidence type="ECO:0000313" key="2">
    <source>
        <dbReference type="EMBL" id="AOW99137.1"/>
    </source>
</evidence>
<proteinExistence type="predicted"/>
<dbReference type="KEGG" id="mpro:BJP34_06455"/>
<protein>
    <recommendedName>
        <fullName evidence="1">Thioredoxin domain-containing protein</fullName>
    </recommendedName>
</protein>
<dbReference type="SUPFAM" id="SSF52833">
    <property type="entry name" value="Thioredoxin-like"/>
    <property type="match status" value="1"/>
</dbReference>
<dbReference type="STRING" id="1458985.BJP34_06455"/>
<sequence length="170" mass="18984">MNAKPSIKLPWIFIRTLNRTVWVISSLVLLTVAAESCLGEPSPPTPTKLTLESPAPELPVTPSATSLSDHLNKIGAKMYGAYWCPYCTKQKQMFGEAFKQINYIECDPRAETSQTNLCIEAKIRGFPTWEINGRFYPGMLSLEQLAKFSGYSAEDATESMPVVEEEQTEK</sequence>
<dbReference type="InterPro" id="IPR013766">
    <property type="entry name" value="Thioredoxin_domain"/>
</dbReference>
<dbReference type="InterPro" id="IPR036249">
    <property type="entry name" value="Thioredoxin-like_sf"/>
</dbReference>
<gene>
    <name evidence="2" type="ORF">BJP34_06455</name>
</gene>
<dbReference type="Gene3D" id="3.40.30.10">
    <property type="entry name" value="Glutaredoxin"/>
    <property type="match status" value="1"/>
</dbReference>